<evidence type="ECO:0000256" key="2">
    <source>
        <dbReference type="ARBA" id="ARBA00022679"/>
    </source>
</evidence>
<accession>A0ABT0BAL3</accession>
<evidence type="ECO:0000313" key="3">
    <source>
        <dbReference type="EMBL" id="MCJ2182106.1"/>
    </source>
</evidence>
<dbReference type="EC" id="2.1.1.-" evidence="3"/>
<dbReference type="PANTHER" id="PTHR12049">
    <property type="entry name" value="PROTEIN ARGININE METHYLTRANSFERASE NDUFAF7, MITOCHONDRIAL"/>
    <property type="match status" value="1"/>
</dbReference>
<gene>
    <name evidence="3" type="ORF">MTR62_05225</name>
</gene>
<dbReference type="PANTHER" id="PTHR12049:SF7">
    <property type="entry name" value="PROTEIN ARGININE METHYLTRANSFERASE NDUFAF7, MITOCHONDRIAL"/>
    <property type="match status" value="1"/>
</dbReference>
<dbReference type="GO" id="GO:0032259">
    <property type="term" value="P:methylation"/>
    <property type="evidence" value="ECO:0007669"/>
    <property type="project" value="UniProtKB-KW"/>
</dbReference>
<name>A0ABT0BAL3_9SPHN</name>
<dbReference type="InterPro" id="IPR003788">
    <property type="entry name" value="NDUFAF7"/>
</dbReference>
<organism evidence="3 4">
    <name type="scientific">Novosphingobium organovorum</name>
    <dbReference type="NCBI Taxonomy" id="2930092"/>
    <lineage>
        <taxon>Bacteria</taxon>
        <taxon>Pseudomonadati</taxon>
        <taxon>Pseudomonadota</taxon>
        <taxon>Alphaproteobacteria</taxon>
        <taxon>Sphingomonadales</taxon>
        <taxon>Sphingomonadaceae</taxon>
        <taxon>Novosphingobium</taxon>
    </lineage>
</organism>
<evidence type="ECO:0000313" key="4">
    <source>
        <dbReference type="Proteomes" id="UP001162881"/>
    </source>
</evidence>
<dbReference type="SUPFAM" id="SSF53335">
    <property type="entry name" value="S-adenosyl-L-methionine-dependent methyltransferases"/>
    <property type="match status" value="1"/>
</dbReference>
<dbReference type="EMBL" id="JALHLF010000011">
    <property type="protein sequence ID" value="MCJ2182106.1"/>
    <property type="molecule type" value="Genomic_DNA"/>
</dbReference>
<dbReference type="RefSeq" id="WP_244017734.1">
    <property type="nucleotide sequence ID" value="NZ_JALHLF010000011.1"/>
</dbReference>
<reference evidence="3" key="1">
    <citation type="submission" date="2022-03" db="EMBL/GenBank/DDBJ databases">
        <title>Identification of a novel bacterium isolated from mangrove sediments.</title>
        <authorList>
            <person name="Pan X."/>
        </authorList>
    </citation>
    <scope>NUCLEOTIDE SEQUENCE</scope>
    <source>
        <strain evidence="3">B1949</strain>
    </source>
</reference>
<keyword evidence="2 3" id="KW-0808">Transferase</keyword>
<sequence>MGAGSGGSREETLTTIFQRVIANFGPITLQHYMGESNARYYAGKDPLGSGGDFITAPEISQMFGELIGLWLADIWIRAGRDEAVHYVELGPGRGTLAKDALRAMKRYGLEPRVHFVESSTTLKDLQIAAVPGAQLHADLSTVPMDGPLLVVGNEFLDALAVRQLVRMADGWRERLVDFQDGRFLPVAGTKPMDAAVPAEWKDSPEGTLIETCPGAAAVVYELAGRLVDQGGAALLIDYGHDHFRTGSTLQALRAHTRVDPFVAPGEADLTCHVDFAALAKVALSHDCRHLGTVTQGRFLRDLGIEARAQALAKVAPQHTKALHAAKERLIEEGQMGALFKVMGLASPNWPDGAGF</sequence>
<evidence type="ECO:0000256" key="1">
    <source>
        <dbReference type="ARBA" id="ARBA00022603"/>
    </source>
</evidence>
<keyword evidence="1 3" id="KW-0489">Methyltransferase</keyword>
<dbReference type="Proteomes" id="UP001162881">
    <property type="component" value="Unassembled WGS sequence"/>
</dbReference>
<dbReference type="GO" id="GO:0008168">
    <property type="term" value="F:methyltransferase activity"/>
    <property type="evidence" value="ECO:0007669"/>
    <property type="project" value="UniProtKB-KW"/>
</dbReference>
<dbReference type="InterPro" id="IPR038375">
    <property type="entry name" value="NDUFAF7_sf"/>
</dbReference>
<keyword evidence="4" id="KW-1185">Reference proteome</keyword>
<protein>
    <submittedName>
        <fullName evidence="3">SAM-dependent methyltransferase</fullName>
        <ecNumber evidence="3">2.1.1.-</ecNumber>
    </submittedName>
</protein>
<dbReference type="Pfam" id="PF02636">
    <property type="entry name" value="Methyltransf_28"/>
    <property type="match status" value="1"/>
</dbReference>
<comment type="caution">
    <text evidence="3">The sequence shown here is derived from an EMBL/GenBank/DDBJ whole genome shotgun (WGS) entry which is preliminary data.</text>
</comment>
<dbReference type="Gene3D" id="3.40.50.12710">
    <property type="match status" value="1"/>
</dbReference>
<dbReference type="InterPro" id="IPR029063">
    <property type="entry name" value="SAM-dependent_MTases_sf"/>
</dbReference>
<proteinExistence type="predicted"/>